<evidence type="ECO:0000256" key="5">
    <source>
        <dbReference type="RuleBase" id="RU000320"/>
    </source>
</evidence>
<dbReference type="EMBL" id="PNIQ01000682">
    <property type="protein sequence ID" value="PMP79210.1"/>
    <property type="molecule type" value="Genomic_DNA"/>
</dbReference>
<evidence type="ECO:0000313" key="9">
    <source>
        <dbReference type="EMBL" id="PMP79210.1"/>
    </source>
</evidence>
<dbReference type="GO" id="GO:0042773">
    <property type="term" value="P:ATP synthesis coupled electron transport"/>
    <property type="evidence" value="ECO:0007669"/>
    <property type="project" value="InterPro"/>
</dbReference>
<feature type="domain" description="NADH:quinone oxidoreductase/Mrp antiporter transmembrane" evidence="7">
    <location>
        <begin position="159"/>
        <end position="477"/>
    </location>
</feature>
<dbReference type="PRINTS" id="PR01434">
    <property type="entry name" value="NADHDHGNASE5"/>
</dbReference>
<reference evidence="9 10" key="1">
    <citation type="submission" date="2018-01" db="EMBL/GenBank/DDBJ databases">
        <title>Metagenomic assembled genomes from two thermal pools in the Uzon Caldera, Kamchatka, Russia.</title>
        <authorList>
            <person name="Wilkins L."/>
            <person name="Ettinger C."/>
        </authorList>
    </citation>
    <scope>NUCLEOTIDE SEQUENCE [LARGE SCALE GENOMIC DNA]</scope>
    <source>
        <strain evidence="9">ZAV-02</strain>
    </source>
</reference>
<accession>A0A2J6X389</accession>
<dbReference type="Proteomes" id="UP000243376">
    <property type="component" value="Unassembled WGS sequence"/>
</dbReference>
<feature type="transmembrane region" description="Helical" evidence="6">
    <location>
        <begin position="343"/>
        <end position="365"/>
    </location>
</feature>
<dbReference type="InterPro" id="IPR001750">
    <property type="entry name" value="ND/Mrp_TM"/>
</dbReference>
<dbReference type="NCBIfam" id="NF005141">
    <property type="entry name" value="PRK06590.1"/>
    <property type="match status" value="1"/>
</dbReference>
<dbReference type="PRINTS" id="PR01435">
    <property type="entry name" value="NPOXDRDTASE5"/>
</dbReference>
<dbReference type="GO" id="GO:0012505">
    <property type="term" value="C:endomembrane system"/>
    <property type="evidence" value="ECO:0007669"/>
    <property type="project" value="UniProtKB-SubCell"/>
</dbReference>
<evidence type="ECO:0000256" key="1">
    <source>
        <dbReference type="ARBA" id="ARBA00004127"/>
    </source>
</evidence>
<feature type="transmembrane region" description="Helical" evidence="6">
    <location>
        <begin position="244"/>
        <end position="264"/>
    </location>
</feature>
<feature type="transmembrane region" description="Helical" evidence="6">
    <location>
        <begin position="580"/>
        <end position="600"/>
    </location>
</feature>
<evidence type="ECO:0000256" key="3">
    <source>
        <dbReference type="ARBA" id="ARBA00022989"/>
    </source>
</evidence>
<proteinExistence type="predicted"/>
<feature type="transmembrane region" description="Helical" evidence="6">
    <location>
        <begin position="538"/>
        <end position="560"/>
    </location>
</feature>
<dbReference type="GO" id="GO:0016020">
    <property type="term" value="C:membrane"/>
    <property type="evidence" value="ECO:0007669"/>
    <property type="project" value="UniProtKB-SubCell"/>
</dbReference>
<dbReference type="Pfam" id="PF00361">
    <property type="entry name" value="Proton_antipo_M"/>
    <property type="match status" value="1"/>
</dbReference>
<gene>
    <name evidence="9" type="ORF">C0184_10235</name>
</gene>
<protein>
    <submittedName>
        <fullName evidence="9">NADH-quinone oxidoreductase subunit L</fullName>
    </submittedName>
</protein>
<evidence type="ECO:0000259" key="8">
    <source>
        <dbReference type="Pfam" id="PF00662"/>
    </source>
</evidence>
<evidence type="ECO:0000256" key="6">
    <source>
        <dbReference type="SAM" id="Phobius"/>
    </source>
</evidence>
<dbReference type="GO" id="GO:0008137">
    <property type="term" value="F:NADH dehydrogenase (ubiquinone) activity"/>
    <property type="evidence" value="ECO:0007669"/>
    <property type="project" value="InterPro"/>
</dbReference>
<comment type="caution">
    <text evidence="9">The sequence shown here is derived from an EMBL/GenBank/DDBJ whole genome shotgun (WGS) entry which is preliminary data.</text>
</comment>
<dbReference type="GO" id="GO:0003954">
    <property type="term" value="F:NADH dehydrogenase activity"/>
    <property type="evidence" value="ECO:0007669"/>
    <property type="project" value="TreeGrafter"/>
</dbReference>
<evidence type="ECO:0000256" key="2">
    <source>
        <dbReference type="ARBA" id="ARBA00022692"/>
    </source>
</evidence>
<dbReference type="NCBIfam" id="TIGR01974">
    <property type="entry name" value="NDH_I_L"/>
    <property type="match status" value="1"/>
</dbReference>
<evidence type="ECO:0000313" key="10">
    <source>
        <dbReference type="Proteomes" id="UP000243376"/>
    </source>
</evidence>
<name>A0A2J6X389_9CHLR</name>
<feature type="transmembrane region" description="Helical" evidence="6">
    <location>
        <begin position="105"/>
        <end position="130"/>
    </location>
</feature>
<organism evidence="9 10">
    <name type="scientific">Chloroflexus aggregans</name>
    <dbReference type="NCBI Taxonomy" id="152260"/>
    <lineage>
        <taxon>Bacteria</taxon>
        <taxon>Bacillati</taxon>
        <taxon>Chloroflexota</taxon>
        <taxon>Chloroflexia</taxon>
        <taxon>Chloroflexales</taxon>
        <taxon>Chloroflexineae</taxon>
        <taxon>Chloroflexaceae</taxon>
        <taxon>Chloroflexus</taxon>
    </lineage>
</organism>
<evidence type="ECO:0000256" key="4">
    <source>
        <dbReference type="ARBA" id="ARBA00023136"/>
    </source>
</evidence>
<feature type="transmembrane region" description="Helical" evidence="6">
    <location>
        <begin position="36"/>
        <end position="62"/>
    </location>
</feature>
<dbReference type="PANTHER" id="PTHR42829">
    <property type="entry name" value="NADH-UBIQUINONE OXIDOREDUCTASE CHAIN 5"/>
    <property type="match status" value="1"/>
</dbReference>
<feature type="transmembrane region" description="Helical" evidence="6">
    <location>
        <begin position="712"/>
        <end position="730"/>
    </location>
</feature>
<dbReference type="Gene3D" id="1.20.5.2700">
    <property type="match status" value="2"/>
</dbReference>
<feature type="transmembrane region" description="Helical" evidence="6">
    <location>
        <begin position="371"/>
        <end position="392"/>
    </location>
</feature>
<feature type="transmembrane region" description="Helical" evidence="6">
    <location>
        <begin position="285"/>
        <end position="303"/>
    </location>
</feature>
<dbReference type="InterPro" id="IPR001516">
    <property type="entry name" value="Proton_antipo_N"/>
</dbReference>
<evidence type="ECO:0000259" key="7">
    <source>
        <dbReference type="Pfam" id="PF00361"/>
    </source>
</evidence>
<dbReference type="GO" id="GO:0015990">
    <property type="term" value="P:electron transport coupled proton transport"/>
    <property type="evidence" value="ECO:0007669"/>
    <property type="project" value="TreeGrafter"/>
</dbReference>
<dbReference type="InterPro" id="IPR003945">
    <property type="entry name" value="NU5C-like"/>
</dbReference>
<feature type="transmembrane region" description="Helical" evidence="6">
    <location>
        <begin position="165"/>
        <end position="184"/>
    </location>
</feature>
<dbReference type="PANTHER" id="PTHR42829:SF2">
    <property type="entry name" value="NADH-UBIQUINONE OXIDOREDUCTASE CHAIN 5"/>
    <property type="match status" value="1"/>
</dbReference>
<feature type="transmembrane region" description="Helical" evidence="6">
    <location>
        <begin position="6"/>
        <end position="24"/>
    </location>
</feature>
<feature type="transmembrane region" description="Helical" evidence="6">
    <location>
        <begin position="205"/>
        <end position="224"/>
    </location>
</feature>
<keyword evidence="2 5" id="KW-0812">Transmembrane</keyword>
<comment type="subcellular location">
    <subcellularLocation>
        <location evidence="1">Endomembrane system</location>
        <topology evidence="1">Multi-pass membrane protein</topology>
    </subcellularLocation>
    <subcellularLocation>
        <location evidence="5">Membrane</location>
        <topology evidence="5">Multi-pass membrane protein</topology>
    </subcellularLocation>
</comment>
<keyword evidence="3 6" id="KW-1133">Transmembrane helix</keyword>
<feature type="transmembrane region" description="Helical" evidence="6">
    <location>
        <begin position="428"/>
        <end position="450"/>
    </location>
</feature>
<feature type="transmembrane region" description="Helical" evidence="6">
    <location>
        <begin position="315"/>
        <end position="336"/>
    </location>
</feature>
<keyword evidence="4 6" id="KW-0472">Membrane</keyword>
<dbReference type="AlphaFoldDB" id="A0A2J6X389"/>
<dbReference type="Pfam" id="PF00662">
    <property type="entry name" value="Proton_antipo_N"/>
    <property type="match status" value="1"/>
</dbReference>
<feature type="domain" description="NADH-Ubiquinone oxidoreductase (complex I) chain 5 N-terminal" evidence="8">
    <location>
        <begin position="93"/>
        <end position="143"/>
    </location>
</feature>
<feature type="transmembrane region" description="Helical" evidence="6">
    <location>
        <begin position="142"/>
        <end position="159"/>
    </location>
</feature>
<feature type="transmembrane region" description="Helical" evidence="6">
    <location>
        <begin position="462"/>
        <end position="481"/>
    </location>
</feature>
<sequence>MIFFLQNAWLIPLLPLVASAIITLTPIRRRAMASAWLATGLMMGATVLALGLLAAVAGGWALHDGQLMQLAGHHGEHGAFAFPEPNVVQRWAWAPTGDTVLQMGIYIDGAAAAMLAMVTIASTCIHLFSIGYMASHPRQSRFFSFIALFTAAMLLMSMADNLLLFFMAWEIMGLCSYLLIGFFYERPSAARAAVKAFITTRIGDVLLLLGIVYLYAQAGGISFGNEEGGIFFPPLLERLANETGVLGLSHAAGIALLIFGGTVGKSAQFPLHVWLPDAMEGPTPVSALIHAATMVAAGVFLVARTFPIFAADPTSLGVVAFIGAFTALFAATIALAQFDIKRILAYSTLSQLGFMVAALGVGGWVAAMFHLITHAFFKALLFLGSGSIIHAMEEQPAIKRIHHTDAYAAQQTAQDIRNMGGLRTRLPWTFWTYTAGYLALAGIVPFAGFWSKDEILLDAFKHNLAVYLTLSAAAFLTAVYMTRQWWLVFFGEYRGVHPVVFVNPDASLTYADHDHGSAHHPDDHDDHGEHWHEDPRMIAPLVILASFALTAGALNLPFDAPFGHWLATLWGQEAAKLDPIVAGLSLLIALAGIAVGWYSYRGAFARADERDPLEVRAPALFAVLHTKYRIDELYAAIFGRLTASLAAAWGLLDRQLIDGLVDGVGRFTFGLGKVNFIVDDTLLNDGPDGLASGTQGSGRQARRLQTGKAQDYLIYVFSGLLALVVFWLYVVGR</sequence>
<dbReference type="InterPro" id="IPR018393">
    <property type="entry name" value="NADHpl_OxRdtase_5_subgr"/>
</dbReference>